<evidence type="ECO:0008006" key="2">
    <source>
        <dbReference type="Google" id="ProtNLM"/>
    </source>
</evidence>
<gene>
    <name evidence="1" type="ORF">BWX89_00871</name>
</gene>
<evidence type="ECO:0000313" key="1">
    <source>
        <dbReference type="EMBL" id="OQB73614.1"/>
    </source>
</evidence>
<dbReference type="AlphaFoldDB" id="A0A1V6C9S9"/>
<organism evidence="1">
    <name type="scientific">candidate division TA06 bacterium ADurb.Bin131</name>
    <dbReference type="NCBI Taxonomy" id="1852827"/>
    <lineage>
        <taxon>Bacteria</taxon>
        <taxon>Bacteria division TA06</taxon>
    </lineage>
</organism>
<name>A0A1V6C9S9_UNCT6</name>
<dbReference type="Gene3D" id="3.40.50.880">
    <property type="match status" value="1"/>
</dbReference>
<proteinExistence type="predicted"/>
<protein>
    <recommendedName>
        <fullName evidence="2">Beta-galactosidase trimerisation domain-containing protein</fullName>
    </recommendedName>
</protein>
<comment type="caution">
    <text evidence="1">The sequence shown here is derived from an EMBL/GenBank/DDBJ whole genome shotgun (WGS) entry which is preliminary data.</text>
</comment>
<reference evidence="1" key="1">
    <citation type="submission" date="2017-02" db="EMBL/GenBank/DDBJ databases">
        <title>Delving into the versatile metabolic prowess of the omnipresent phylum Bacteroidetes.</title>
        <authorList>
            <person name="Nobu M.K."/>
            <person name="Mei R."/>
            <person name="Narihiro T."/>
            <person name="Kuroda K."/>
            <person name="Liu W.-T."/>
        </authorList>
    </citation>
    <scope>NUCLEOTIDE SEQUENCE</scope>
    <source>
        <strain evidence="1">ADurb.Bin131</strain>
    </source>
</reference>
<dbReference type="Proteomes" id="UP000485562">
    <property type="component" value="Unassembled WGS sequence"/>
</dbReference>
<dbReference type="InterPro" id="IPR017853">
    <property type="entry name" value="GH"/>
</dbReference>
<dbReference type="Gene3D" id="3.20.20.80">
    <property type="entry name" value="Glycosidases"/>
    <property type="match status" value="1"/>
</dbReference>
<dbReference type="InterPro" id="IPR029062">
    <property type="entry name" value="Class_I_gatase-like"/>
</dbReference>
<sequence>MKKTKRKIYRIAMVHPWHHKNVVETLDEIKEMKYEIVGFFPRLEEKEKLKYLCKEAVKRNLKVYVYTGFMKYQEAYLSTHPEQTMVLINTRENNSSTSIMWGCPFNPEFKQRYFSFLKEIAEYPGILAIGVNDEAFLGYDRKIGCYCHVCKADFKKEFGQDMPEVPDWNNPLWTKFLSWRFKRWNDVHGEMKKIIHSINPDIRVVFMTSPHCGFAGESSWVTGIELAGMAEKLDGIESDPYYTFHDLALVFHPHEVYLSEWCRFLAGIMPEGKQAEIIVQAFSHPVFRRPLGKEDGYWSAVIPVASGVNWVAPFTYYLQKISPAFETYHRCMGFDRYFSQCTPLKYTGIIHGFNSEVYRFPYPTQGDESYVVSRALACAESLRHMGLPYSYISDNYLDGKIEQYKVAVLPDINFIDNKQMQSIIKYYKNQGNIVVCGEIGFYNSGSNQLDRQILAELCGVEINEEIGEEKSFSLEKNIEVCDDVIKNIQKIIDRKASLCDQEVMMPQFSLKYTRKIKIIEDSQVIARFTDGNPAIVVREKKDGKGNMVYFAGMPSRISSKPQYKTFVRNLSHILFAQLVEWTAGKKPEIYISDWTENIPMEGQRPLDQRFMPSFEFFPLTGEKSAICVISSYFKEPTSFKIFLKKRNTALKSVKELISKKKIEWEQEENRYIINVDIGFDDALKIFVFRFE</sequence>
<dbReference type="EMBL" id="MWDQ01000073">
    <property type="protein sequence ID" value="OQB73614.1"/>
    <property type="molecule type" value="Genomic_DNA"/>
</dbReference>
<accession>A0A1V6C9S9</accession>
<dbReference type="SUPFAM" id="SSF51445">
    <property type="entry name" value="(Trans)glycosidases"/>
    <property type="match status" value="1"/>
</dbReference>